<dbReference type="EMBL" id="JAPDDR010000022">
    <property type="protein sequence ID" value="MCW1916964.1"/>
    <property type="molecule type" value="Genomic_DNA"/>
</dbReference>
<proteinExistence type="predicted"/>
<feature type="region of interest" description="Disordered" evidence="1">
    <location>
        <begin position="1"/>
        <end position="27"/>
    </location>
</feature>
<evidence type="ECO:0000256" key="1">
    <source>
        <dbReference type="SAM" id="MobiDB-lite"/>
    </source>
</evidence>
<gene>
    <name evidence="2" type="ORF">OJ996_25470</name>
</gene>
<name>A0ABT3GBW5_9BACT</name>
<protein>
    <recommendedName>
        <fullName evidence="4">DUF883 domain-containing protein</fullName>
    </recommendedName>
</protein>
<evidence type="ECO:0000313" key="3">
    <source>
        <dbReference type="Proteomes" id="UP001165653"/>
    </source>
</evidence>
<evidence type="ECO:0008006" key="4">
    <source>
        <dbReference type="Google" id="ProtNLM"/>
    </source>
</evidence>
<feature type="compositionally biased region" description="Low complexity" evidence="1">
    <location>
        <begin position="1"/>
        <end position="14"/>
    </location>
</feature>
<evidence type="ECO:0000313" key="2">
    <source>
        <dbReference type="EMBL" id="MCW1916964.1"/>
    </source>
</evidence>
<dbReference type="RefSeq" id="WP_264516584.1">
    <property type="nucleotide sequence ID" value="NZ_JAPDDR010000022.1"/>
</dbReference>
<keyword evidence="3" id="KW-1185">Reference proteome</keyword>
<sequence length="70" mass="7036">MTSDLPPDPASDLPVSGNPQPASSSSLEGACHQLDRCCAQAIRRNPCAVVAAAFGTGILLGLVSGACGRR</sequence>
<reference evidence="2" key="1">
    <citation type="submission" date="2022-10" db="EMBL/GenBank/DDBJ databases">
        <title>Luteolibacter sp. GHJ8, whole genome shotgun sequencing project.</title>
        <authorList>
            <person name="Zhao G."/>
            <person name="Shen L."/>
        </authorList>
    </citation>
    <scope>NUCLEOTIDE SEQUENCE</scope>
    <source>
        <strain evidence="2">GHJ8</strain>
    </source>
</reference>
<feature type="compositionally biased region" description="Polar residues" evidence="1">
    <location>
        <begin position="17"/>
        <end position="27"/>
    </location>
</feature>
<accession>A0ABT3GBW5</accession>
<organism evidence="2 3">
    <name type="scientific">Luteolibacter rhizosphaerae</name>
    <dbReference type="NCBI Taxonomy" id="2989719"/>
    <lineage>
        <taxon>Bacteria</taxon>
        <taxon>Pseudomonadati</taxon>
        <taxon>Verrucomicrobiota</taxon>
        <taxon>Verrucomicrobiia</taxon>
        <taxon>Verrucomicrobiales</taxon>
        <taxon>Verrucomicrobiaceae</taxon>
        <taxon>Luteolibacter</taxon>
    </lineage>
</organism>
<dbReference type="Proteomes" id="UP001165653">
    <property type="component" value="Unassembled WGS sequence"/>
</dbReference>
<comment type="caution">
    <text evidence="2">The sequence shown here is derived from an EMBL/GenBank/DDBJ whole genome shotgun (WGS) entry which is preliminary data.</text>
</comment>